<dbReference type="Proteomes" id="UP001170624">
    <property type="component" value="Unassembled WGS sequence"/>
</dbReference>
<comment type="caution">
    <text evidence="2">The sequence shown here is derived from an EMBL/GenBank/DDBJ whole genome shotgun (WGS) entry which is preliminary data.</text>
</comment>
<reference evidence="2" key="1">
    <citation type="submission" date="2023-07" db="EMBL/GenBank/DDBJ databases">
        <title>Genome content predicts the carbon catabolic preferences of heterotrophic bacteria.</title>
        <authorList>
            <person name="Gralka M."/>
        </authorList>
    </citation>
    <scope>NUCLEOTIDE SEQUENCE</scope>
    <source>
        <strain evidence="2">G2M05</strain>
    </source>
</reference>
<proteinExistence type="predicted"/>
<feature type="transmembrane region" description="Helical" evidence="1">
    <location>
        <begin position="12"/>
        <end position="32"/>
    </location>
</feature>
<dbReference type="EMBL" id="JAUOPU010000060">
    <property type="protein sequence ID" value="MDO6545495.1"/>
    <property type="molecule type" value="Genomic_DNA"/>
</dbReference>
<protein>
    <submittedName>
        <fullName evidence="2">Uncharacterized protein</fullName>
    </submittedName>
</protein>
<gene>
    <name evidence="2" type="ORF">Q4568_23470</name>
</gene>
<keyword evidence="1" id="KW-1133">Transmembrane helix</keyword>
<sequence length="283" mass="31853">MDWVTEFLMNWLPALSSSALLAFALWLSRNLLITRLTNAVRHEYDEKLTRLKAELTGKQDLFKADLRAKELQLESIKTTALSGITHRQSLLFEKQVYAIEVLWSQVIDLLPVKGAAQNLAIIEFDSALKLASKNSDARDMFEMIASNIDVTSVDTKETHKVRPFISPLAWAYFSAYSAILGHAALKMHMLKNGLDYPAIFNDEKLKEVISTALPHQTEYIEKVNSGAYYHLLDELETLMLLAFNNTLKGEEEGKAAVIQAAELIKVSEELTHTNKDATIKQNA</sequence>
<keyword evidence="1" id="KW-0812">Transmembrane</keyword>
<keyword evidence="1" id="KW-0472">Membrane</keyword>
<name>A0AAW7YBV1_9GAMM</name>
<accession>A0AAW7YBV1</accession>
<evidence type="ECO:0000256" key="1">
    <source>
        <dbReference type="SAM" id="Phobius"/>
    </source>
</evidence>
<dbReference type="AlphaFoldDB" id="A0AAW7YBV1"/>
<evidence type="ECO:0000313" key="3">
    <source>
        <dbReference type="Proteomes" id="UP001170624"/>
    </source>
</evidence>
<organism evidence="2 3">
    <name type="scientific">Photobacterium sanguinicancri</name>
    <dbReference type="NCBI Taxonomy" id="875932"/>
    <lineage>
        <taxon>Bacteria</taxon>
        <taxon>Pseudomonadati</taxon>
        <taxon>Pseudomonadota</taxon>
        <taxon>Gammaproteobacteria</taxon>
        <taxon>Vibrionales</taxon>
        <taxon>Vibrionaceae</taxon>
        <taxon>Photobacterium</taxon>
    </lineage>
</organism>
<dbReference type="RefSeq" id="WP_303502231.1">
    <property type="nucleotide sequence ID" value="NZ_JAUOPU010000060.1"/>
</dbReference>
<evidence type="ECO:0000313" key="2">
    <source>
        <dbReference type="EMBL" id="MDO6545495.1"/>
    </source>
</evidence>